<comment type="caution">
    <text evidence="3">The sequence shown here is derived from an EMBL/GenBank/DDBJ whole genome shotgun (WGS) entry which is preliminary data.</text>
</comment>
<proteinExistence type="predicted"/>
<dbReference type="Proteomes" id="UP001431783">
    <property type="component" value="Unassembled WGS sequence"/>
</dbReference>
<evidence type="ECO:0000259" key="2">
    <source>
        <dbReference type="PROSITE" id="PS50835"/>
    </source>
</evidence>
<dbReference type="InterPro" id="IPR036179">
    <property type="entry name" value="Ig-like_dom_sf"/>
</dbReference>
<dbReference type="InterPro" id="IPR013106">
    <property type="entry name" value="Ig_V-set"/>
</dbReference>
<evidence type="ECO:0000256" key="1">
    <source>
        <dbReference type="SAM" id="SignalP"/>
    </source>
</evidence>
<dbReference type="Gene3D" id="2.60.40.10">
    <property type="entry name" value="Immunoglobulins"/>
    <property type="match status" value="1"/>
</dbReference>
<protein>
    <recommendedName>
        <fullName evidence="2">Ig-like domain-containing protein</fullName>
    </recommendedName>
</protein>
<dbReference type="Pfam" id="PF07686">
    <property type="entry name" value="V-set"/>
    <property type="match status" value="1"/>
</dbReference>
<reference evidence="3 4" key="1">
    <citation type="submission" date="2023-03" db="EMBL/GenBank/DDBJ databases">
        <title>Genome insight into feeding habits of ladybird beetles.</title>
        <authorList>
            <person name="Li H.-S."/>
            <person name="Huang Y.-H."/>
            <person name="Pang H."/>
        </authorList>
    </citation>
    <scope>NUCLEOTIDE SEQUENCE [LARGE SCALE GENOMIC DNA]</scope>
    <source>
        <strain evidence="3">SYSU_2023b</strain>
        <tissue evidence="3">Whole body</tissue>
    </source>
</reference>
<dbReference type="PROSITE" id="PS50835">
    <property type="entry name" value="IG_LIKE"/>
    <property type="match status" value="1"/>
</dbReference>
<dbReference type="AlphaFoldDB" id="A0AAW1TUY4"/>
<feature type="signal peptide" evidence="1">
    <location>
        <begin position="1"/>
        <end position="16"/>
    </location>
</feature>
<feature type="chain" id="PRO_5043564945" description="Ig-like domain-containing protein" evidence="1">
    <location>
        <begin position="17"/>
        <end position="143"/>
    </location>
</feature>
<dbReference type="EMBL" id="JARQZJ010000009">
    <property type="protein sequence ID" value="KAK9872137.1"/>
    <property type="molecule type" value="Genomic_DNA"/>
</dbReference>
<dbReference type="InterPro" id="IPR007110">
    <property type="entry name" value="Ig-like_dom"/>
</dbReference>
<keyword evidence="4" id="KW-1185">Reference proteome</keyword>
<gene>
    <name evidence="3" type="ORF">WA026_016191</name>
</gene>
<dbReference type="SUPFAM" id="SSF48726">
    <property type="entry name" value="Immunoglobulin"/>
    <property type="match status" value="1"/>
</dbReference>
<keyword evidence="1" id="KW-0732">Signal</keyword>
<evidence type="ECO:0000313" key="3">
    <source>
        <dbReference type="EMBL" id="KAK9872137.1"/>
    </source>
</evidence>
<evidence type="ECO:0000313" key="4">
    <source>
        <dbReference type="Proteomes" id="UP001431783"/>
    </source>
</evidence>
<name>A0AAW1TUY4_9CUCU</name>
<feature type="domain" description="Ig-like" evidence="2">
    <location>
        <begin position="51"/>
        <end position="135"/>
    </location>
</feature>
<accession>A0AAW1TUY4</accession>
<organism evidence="3 4">
    <name type="scientific">Henosepilachna vigintioctopunctata</name>
    <dbReference type="NCBI Taxonomy" id="420089"/>
    <lineage>
        <taxon>Eukaryota</taxon>
        <taxon>Metazoa</taxon>
        <taxon>Ecdysozoa</taxon>
        <taxon>Arthropoda</taxon>
        <taxon>Hexapoda</taxon>
        <taxon>Insecta</taxon>
        <taxon>Pterygota</taxon>
        <taxon>Neoptera</taxon>
        <taxon>Endopterygota</taxon>
        <taxon>Coleoptera</taxon>
        <taxon>Polyphaga</taxon>
        <taxon>Cucujiformia</taxon>
        <taxon>Coccinelloidea</taxon>
        <taxon>Coccinellidae</taxon>
        <taxon>Epilachninae</taxon>
        <taxon>Epilachnini</taxon>
        <taxon>Henosepilachna</taxon>
    </lineage>
</organism>
<sequence length="143" mass="16717">MLLYIISLITLLKVKSEEDISNKSVENCRERNRLISTEKGDLYALVDAALGEKLILQCHYCREQDDSKSKIWYIVDVFGLSEPEEVKIDMENEDSKNRIQISSDHSLTVSNLTYNDTGVYFCMRFEQLDNEEKISYLVDRKFM</sequence>
<dbReference type="InterPro" id="IPR013783">
    <property type="entry name" value="Ig-like_fold"/>
</dbReference>